<evidence type="ECO:0000313" key="8">
    <source>
        <dbReference type="Ensembl" id="ENSECAP00000048701.2"/>
    </source>
</evidence>
<dbReference type="GeneTree" id="ENSGT00940000156193"/>
<organism evidence="8 9">
    <name type="scientific">Equus caballus</name>
    <name type="common">Horse</name>
    <dbReference type="NCBI Taxonomy" id="9796"/>
    <lineage>
        <taxon>Eukaryota</taxon>
        <taxon>Metazoa</taxon>
        <taxon>Chordata</taxon>
        <taxon>Craniata</taxon>
        <taxon>Vertebrata</taxon>
        <taxon>Euteleostomi</taxon>
        <taxon>Mammalia</taxon>
        <taxon>Eutheria</taxon>
        <taxon>Laurasiatheria</taxon>
        <taxon>Perissodactyla</taxon>
        <taxon>Equidae</taxon>
        <taxon>Equus</taxon>
    </lineage>
</organism>
<dbReference type="InterPro" id="IPR001563">
    <property type="entry name" value="Peptidase_S10"/>
</dbReference>
<dbReference type="Bgee" id="ENSECAG00000005781">
    <property type="expression patterns" value="Expressed in chorionic villus and 23 other cell types or tissues"/>
</dbReference>
<proteinExistence type="evidence at protein level"/>
<dbReference type="Gene3D" id="3.40.50.1820">
    <property type="entry name" value="alpha/beta hydrolase"/>
    <property type="match status" value="2"/>
</dbReference>
<evidence type="ECO:0000256" key="3">
    <source>
        <dbReference type="ARBA" id="ARBA00022670"/>
    </source>
</evidence>
<keyword evidence="9" id="KW-1185">Reference proteome</keyword>
<keyword evidence="2" id="KW-0121">Carboxypeptidase</keyword>
<keyword evidence="5" id="KW-0378">Hydrolase</keyword>
<feature type="signal peptide" evidence="7">
    <location>
        <begin position="1"/>
        <end position="29"/>
    </location>
</feature>
<evidence type="ECO:0000256" key="2">
    <source>
        <dbReference type="ARBA" id="ARBA00022645"/>
    </source>
</evidence>
<evidence type="ECO:0000256" key="4">
    <source>
        <dbReference type="ARBA" id="ARBA00022729"/>
    </source>
</evidence>
<dbReference type="AlphaFoldDB" id="A0A5F5PK89"/>
<evidence type="ECO:0000313" key="9">
    <source>
        <dbReference type="Proteomes" id="UP000002281"/>
    </source>
</evidence>
<evidence type="ECO:0000313" key="10">
    <source>
        <dbReference type="VGNC" id="VGNC:22749"/>
    </source>
</evidence>
<dbReference type="Proteomes" id="UP000002281">
    <property type="component" value="Chromosome 11"/>
</dbReference>
<keyword evidence="3" id="KW-0645">Protease</keyword>
<dbReference type="Ensembl" id="ENSECAT00000077080.2">
    <property type="protein sequence ID" value="ENSECAP00000048701.2"/>
    <property type="gene ID" value="ENSECAG00000005781.4"/>
</dbReference>
<keyword evidence="4 7" id="KW-0732">Signal</keyword>
<gene>
    <name evidence="8 10" type="primary">SCPEP1</name>
</gene>
<name>A0A5F5PK89_HORSE</name>
<dbReference type="GO" id="GO:0006508">
    <property type="term" value="P:proteolysis"/>
    <property type="evidence" value="ECO:0007669"/>
    <property type="project" value="UniProtKB-KW"/>
</dbReference>
<evidence type="ECO:0000256" key="6">
    <source>
        <dbReference type="ARBA" id="ARBA00023180"/>
    </source>
</evidence>
<dbReference type="Pfam" id="PF00450">
    <property type="entry name" value="Peptidase_S10"/>
    <property type="match status" value="2"/>
</dbReference>
<dbReference type="VGNC" id="VGNC:22749">
    <property type="gene designation" value="SCPEP1"/>
</dbReference>
<feature type="chain" id="PRO_5040318225" evidence="7">
    <location>
        <begin position="30"/>
        <end position="378"/>
    </location>
</feature>
<dbReference type="SUPFAM" id="SSF53474">
    <property type="entry name" value="alpha/beta-Hydrolases"/>
    <property type="match status" value="1"/>
</dbReference>
<evidence type="ECO:0000256" key="1">
    <source>
        <dbReference type="ARBA" id="ARBA00009431"/>
    </source>
</evidence>
<dbReference type="InterPro" id="IPR029058">
    <property type="entry name" value="AB_hydrolase_fold"/>
</dbReference>
<reference evidence="8" key="2">
    <citation type="submission" date="2025-08" db="UniProtKB">
        <authorList>
            <consortium name="Ensembl"/>
        </authorList>
    </citation>
    <scope>IDENTIFICATION</scope>
    <source>
        <strain evidence="8">Thoroughbred</strain>
    </source>
</reference>
<reference evidence="8 9" key="1">
    <citation type="journal article" date="2009" name="Science">
        <title>Genome sequence, comparative analysis, and population genetics of the domestic horse.</title>
        <authorList>
            <consortium name="Broad Institute Genome Sequencing Platform"/>
            <consortium name="Broad Institute Whole Genome Assembly Team"/>
            <person name="Wade C.M."/>
            <person name="Giulotto E."/>
            <person name="Sigurdsson S."/>
            <person name="Zoli M."/>
            <person name="Gnerre S."/>
            <person name="Imsland F."/>
            <person name="Lear T.L."/>
            <person name="Adelson D.L."/>
            <person name="Bailey E."/>
            <person name="Bellone R.R."/>
            <person name="Bloecker H."/>
            <person name="Distl O."/>
            <person name="Edgar R.C."/>
            <person name="Garber M."/>
            <person name="Leeb T."/>
            <person name="Mauceli E."/>
            <person name="MacLeod J.N."/>
            <person name="Penedo M.C.T."/>
            <person name="Raison J.M."/>
            <person name="Sharpe T."/>
            <person name="Vogel J."/>
            <person name="Andersson L."/>
            <person name="Antczak D.F."/>
            <person name="Biagi T."/>
            <person name="Binns M.M."/>
            <person name="Chowdhary B.P."/>
            <person name="Coleman S.J."/>
            <person name="Della Valle G."/>
            <person name="Fryc S."/>
            <person name="Guerin G."/>
            <person name="Hasegawa T."/>
            <person name="Hill E.W."/>
            <person name="Jurka J."/>
            <person name="Kiialainen A."/>
            <person name="Lindgren G."/>
            <person name="Liu J."/>
            <person name="Magnani E."/>
            <person name="Mickelson J.R."/>
            <person name="Murray J."/>
            <person name="Nergadze S.G."/>
            <person name="Onofrio R."/>
            <person name="Pedroni S."/>
            <person name="Piras M.F."/>
            <person name="Raudsepp T."/>
            <person name="Rocchi M."/>
            <person name="Roeed K.H."/>
            <person name="Ryder O.A."/>
            <person name="Searle S."/>
            <person name="Skow L."/>
            <person name="Swinburne J.E."/>
            <person name="Syvaenen A.C."/>
            <person name="Tozaki T."/>
            <person name="Valberg S.J."/>
            <person name="Vaudin M."/>
            <person name="White J.R."/>
            <person name="Zody M.C."/>
            <person name="Lander E.S."/>
            <person name="Lindblad-Toh K."/>
        </authorList>
    </citation>
    <scope>NUCLEOTIDE SEQUENCE [LARGE SCALE GENOMIC DNA]</scope>
    <source>
        <strain evidence="8 9">Thoroughbred</strain>
    </source>
</reference>
<reference evidence="8" key="3">
    <citation type="submission" date="2025-09" db="UniProtKB">
        <authorList>
            <consortium name="Ensembl"/>
        </authorList>
    </citation>
    <scope>IDENTIFICATION</scope>
    <source>
        <strain evidence="8">Thoroughbred</strain>
    </source>
</reference>
<sequence length="378" mass="42708">MLRLVFVMELAPRSSPVPLLLLLLGLSTGAVINWPTEEGKEVWDYVTVRKDAHMFWWLYYATSPSKNFSELPLVMWLQGGPGGSSTGFGNFEEIGPLDVDLKPRRTSWAIQQGTIQCNFAGVALGDSWISPVDSVLSWGPYLYSVSLLDDQGLTEVSQVAEQVLDAVNKGLYKEATELWGKAEMVIEQNTDGVNFYNILTKNTPMSAIDSSLEFTQSHLVRLSQRHVRHLQPDTLSLLMNGPIRKKLKIIPEDCSWGGQATEVFLNMEKDFMKPVISVVEELLEAGVNVTVYNGQLDLIVDTMGQESWLRKLKWTELPKFSQLRWKPLYCDPESSETSAFVKSYKNLSFYWILRAGHMVPSDQGDMALKMMRLVTQQE</sequence>
<dbReference type="PANTHER" id="PTHR11802">
    <property type="entry name" value="SERINE PROTEASE FAMILY S10 SERINE CARBOXYPEPTIDASE"/>
    <property type="match status" value="1"/>
</dbReference>
<keyword evidence="11" id="KW-1267">Proteomics identification</keyword>
<protein>
    <submittedName>
        <fullName evidence="8">Serine carboxypeptidase 1</fullName>
    </submittedName>
</protein>
<dbReference type="ExpressionAtlas" id="A0A5F5PK89">
    <property type="expression patterns" value="baseline"/>
</dbReference>
<accession>A0A5F5PK89</accession>
<keyword evidence="6" id="KW-0325">Glycoprotein</keyword>
<comment type="similarity">
    <text evidence="1">Belongs to the peptidase S10 family.</text>
</comment>
<evidence type="ECO:0007829" key="11">
    <source>
        <dbReference type="PeptideAtlas" id="A0A5F5PK89"/>
    </source>
</evidence>
<evidence type="ECO:0000256" key="7">
    <source>
        <dbReference type="SAM" id="SignalP"/>
    </source>
</evidence>
<evidence type="ECO:0000256" key="5">
    <source>
        <dbReference type="ARBA" id="ARBA00022801"/>
    </source>
</evidence>
<dbReference type="GO" id="GO:0004185">
    <property type="term" value="F:serine-type carboxypeptidase activity"/>
    <property type="evidence" value="ECO:0007669"/>
    <property type="project" value="InterPro"/>
</dbReference>
<dbReference type="PANTHER" id="PTHR11802:SF3">
    <property type="entry name" value="RETINOID-INDUCIBLE SERINE CARBOXYPEPTIDASE"/>
    <property type="match status" value="1"/>
</dbReference>